<evidence type="ECO:0000313" key="8">
    <source>
        <dbReference type="Proteomes" id="UP001178507"/>
    </source>
</evidence>
<keyword evidence="1" id="KW-0732">Signal</keyword>
<accession>A0AA36MN78</accession>
<dbReference type="InterPro" id="IPR000884">
    <property type="entry name" value="TSP1_rpt"/>
</dbReference>
<gene>
    <name evidence="7" type="ORF">EVOR1521_LOCUS6738</name>
</gene>
<dbReference type="PROSITE" id="PS50092">
    <property type="entry name" value="TSP1"/>
    <property type="match status" value="14"/>
</dbReference>
<feature type="domain" description="Spondin-like TSP1" evidence="6">
    <location>
        <begin position="979"/>
        <end position="1031"/>
    </location>
</feature>
<dbReference type="Gene3D" id="1.10.3730.20">
    <property type="match status" value="1"/>
</dbReference>
<evidence type="ECO:0000256" key="4">
    <source>
        <dbReference type="ARBA" id="ARBA00023180"/>
    </source>
</evidence>
<dbReference type="PANTHER" id="PTHR22906">
    <property type="entry name" value="PROPERDIN"/>
    <property type="match status" value="1"/>
</dbReference>
<name>A0AA36MN78_9DINO</name>
<sequence>MALAWVRGRRDLRHSSLAASCRAEWSSRAMDGGRALGYAYMLASTTSFTGMAAVSKVIGPRASTEEKLFWRSLLSVCCTLLQNGAAPQLPCHAGLLGLRGLCGHLALLAYLEALERVPLAEAVFLGKVHPVAAAVLSWIFLGEALSLARALSIAASLLGVALIANPSWEALSSGDLVGHLLALLAGTLSGGAYCCVRCLSRSGEAETWTLALPAVSLPCANAWSGAGHEASTWAWLLALGVSTQLGQVFLVRGLARLPAACGTQAMYFGTLSGVALGSLLGEPLPSLQACQACAGGAVIVGSLQLAGKFEAVVGRLVVIFMRVNAGRRSDGGSCGSEHPCCDQLLPWVYCPTPFHISIYLIAVDVRMRHVHCGLLLAGTLWHVVAATQSDESPRKRWIAVSEDGQLNEPRLLRSEHVERVVSGHGQIQPASLKERQDRIPCNETQGLCVDCQWADWKDWIACSVSCNGGTQSRTRIIQVQAEGAGQECTGESSETQDCGTATCPVDCEASDWAEWTPCAPYCHGTQNRSRAIQKPAAYGGEGCGVLSEVQSCTNFCMDCQLSPWNGWSTCTRSCGGGTRQRLRSEVYVQRRAPTLSLLETGQQSKAVGYEKKMGVRCDSAHRRTLDAAGETPDEAEAACSADPNCGGLYDQGCNNWLTICDVGLTLEAEEGSCSYMKKEIGDGSPCTGDISQSEECSSQLCPVDCKYSDWAEWTDCFPYCKGTINRTRTITQQPANGGVACGSIAEVQNCTNECVDCKWGSWVAWSECPVSCGGATQTRARDVLVQKAGGGKACEGNSSVTRACADITCPVDCEMDDWSDWTDCTPFCQGTQTRSRSVVVEPLAGGQACGDASNVVNCSNACVDCEVSPWSVWSPCTATCGSGRQTRSRMVLVEAEGEGNTCPESMDGEKEGCNPQNCPVDCVWGDWAPWDGCSVTCGGGMKNRTRGKIAEEKFGGSPCEGEDIEMGSCAEKACPQDDCLWSDWETWGNCSKPCGGGEQNRYRFVVRDPLGEGRNCTGRPQDSRGCNEEACAKDCEFLDWEDWSACSVSCGPGGNKTRSRQIDGEVNGGAPCDPAVPLHQSVECGTSGCPRNCQWGDWGGWSNCSKTCGLGLLAGATSRHRVQAVTAAFGGAACEGHAVHTTRCNEQHCPVDCEWKDWTAWTECIQPCGGNGTRQRSRNSTAAKFEGEPCVGESTEVSACTVLGGCSVNCTWEDWNEWTACSATCGEGGRVRFRFVADEAKGPHGIPCAGPPQEDEFCQTGSECPVDCAFNDWKDWGPCEVMPCGPSKKLRSRTKQSARYGGKPCDGNASQEEDCTVPDAKIIECDENGQPVTSTTTTVTFTSTITSTTITNTSTTVTSTETATSTTVTTTAPPSTTTAPDIAVTTVGLTADAAATAVAAAAPVSVRGSQVMEVNDPDTFAKDPSALKALKEAIAQEVGVSMDAVIIKGAKVESQEGQASLLSLGARRAKVRRQSPKGAVNLTFEIVPALNNKTVDEVMDAVDNLDPEEVEETNERALIRNNAKYSVQMGPSETQAISKISGKPVRESQTHSGVQSPATLFALLLVLANCGF</sequence>
<feature type="domain" description="EamA" evidence="5">
    <location>
        <begin position="36"/>
        <end position="163"/>
    </location>
</feature>
<dbReference type="SUPFAM" id="SSF103481">
    <property type="entry name" value="Multidrug resistance efflux transporter EmrE"/>
    <property type="match status" value="1"/>
</dbReference>
<evidence type="ECO:0000259" key="5">
    <source>
        <dbReference type="Pfam" id="PF00892"/>
    </source>
</evidence>
<reference evidence="7" key="1">
    <citation type="submission" date="2023-08" db="EMBL/GenBank/DDBJ databases">
        <authorList>
            <person name="Chen Y."/>
            <person name="Shah S."/>
            <person name="Dougan E. K."/>
            <person name="Thang M."/>
            <person name="Chan C."/>
        </authorList>
    </citation>
    <scope>NUCLEOTIDE SEQUENCE</scope>
</reference>
<evidence type="ECO:0000259" key="6">
    <source>
        <dbReference type="Pfam" id="PF19028"/>
    </source>
</evidence>
<dbReference type="InterPro" id="IPR052065">
    <property type="entry name" value="Compl_asym_regulator"/>
</dbReference>
<proteinExistence type="predicted"/>
<dbReference type="GO" id="GO:0016020">
    <property type="term" value="C:membrane"/>
    <property type="evidence" value="ECO:0007669"/>
    <property type="project" value="InterPro"/>
</dbReference>
<dbReference type="Pfam" id="PF00892">
    <property type="entry name" value="EamA"/>
    <property type="match status" value="1"/>
</dbReference>
<evidence type="ECO:0000256" key="3">
    <source>
        <dbReference type="ARBA" id="ARBA00023157"/>
    </source>
</evidence>
<dbReference type="EMBL" id="CAUJNA010000514">
    <property type="protein sequence ID" value="CAJ1378106.1"/>
    <property type="molecule type" value="Genomic_DNA"/>
</dbReference>
<dbReference type="PANTHER" id="PTHR22906:SF49">
    <property type="entry name" value="COADHESIN-LIKE"/>
    <property type="match status" value="1"/>
</dbReference>
<dbReference type="SMART" id="SM00209">
    <property type="entry name" value="TSP1"/>
    <property type="match status" value="14"/>
</dbReference>
<dbReference type="InterPro" id="IPR000620">
    <property type="entry name" value="EamA_dom"/>
</dbReference>
<evidence type="ECO:0000313" key="7">
    <source>
        <dbReference type="EMBL" id="CAJ1378106.1"/>
    </source>
</evidence>
<dbReference type="Proteomes" id="UP001178507">
    <property type="component" value="Unassembled WGS sequence"/>
</dbReference>
<evidence type="ECO:0000256" key="1">
    <source>
        <dbReference type="ARBA" id="ARBA00022729"/>
    </source>
</evidence>
<keyword evidence="2" id="KW-0677">Repeat</keyword>
<keyword evidence="3" id="KW-1015">Disulfide bond</keyword>
<dbReference type="SUPFAM" id="SSF82895">
    <property type="entry name" value="TSP-1 type 1 repeat"/>
    <property type="match status" value="14"/>
</dbReference>
<dbReference type="Pfam" id="PF19028">
    <property type="entry name" value="TSP1_spondin"/>
    <property type="match status" value="2"/>
</dbReference>
<protein>
    <submittedName>
        <fullName evidence="7">Uncharacterized protein</fullName>
    </submittedName>
</protein>
<evidence type="ECO:0000256" key="2">
    <source>
        <dbReference type="ARBA" id="ARBA00022737"/>
    </source>
</evidence>
<feature type="domain" description="Spondin-like TSP1" evidence="6">
    <location>
        <begin position="865"/>
        <end position="918"/>
    </location>
</feature>
<organism evidence="7 8">
    <name type="scientific">Effrenium voratum</name>
    <dbReference type="NCBI Taxonomy" id="2562239"/>
    <lineage>
        <taxon>Eukaryota</taxon>
        <taxon>Sar</taxon>
        <taxon>Alveolata</taxon>
        <taxon>Dinophyceae</taxon>
        <taxon>Suessiales</taxon>
        <taxon>Symbiodiniaceae</taxon>
        <taxon>Effrenium</taxon>
    </lineage>
</organism>
<dbReference type="InterPro" id="IPR036383">
    <property type="entry name" value="TSP1_rpt_sf"/>
</dbReference>
<dbReference type="InterPro" id="IPR037185">
    <property type="entry name" value="EmrE-like"/>
</dbReference>
<dbReference type="InterPro" id="IPR044004">
    <property type="entry name" value="TSP1_spondin_dom"/>
</dbReference>
<keyword evidence="4" id="KW-0325">Glycoprotein</keyword>
<comment type="caution">
    <text evidence="7">The sequence shown here is derived from an EMBL/GenBank/DDBJ whole genome shotgun (WGS) entry which is preliminary data.</text>
</comment>
<dbReference type="Pfam" id="PF00090">
    <property type="entry name" value="TSP_1"/>
    <property type="match status" value="12"/>
</dbReference>
<dbReference type="Gene3D" id="2.20.100.10">
    <property type="entry name" value="Thrombospondin type-1 (TSP1) repeat"/>
    <property type="match status" value="14"/>
</dbReference>
<keyword evidence="8" id="KW-1185">Reference proteome</keyword>